<dbReference type="EMBL" id="JAADJS010000002">
    <property type="protein sequence ID" value="NGX87536.1"/>
    <property type="molecule type" value="Genomic_DNA"/>
</dbReference>
<dbReference type="InterPro" id="IPR013437">
    <property type="entry name" value="FtsW"/>
</dbReference>
<evidence type="ECO:0000256" key="11">
    <source>
        <dbReference type="ARBA" id="ARBA00023136"/>
    </source>
</evidence>
<keyword evidence="18" id="KW-1185">Reference proteome</keyword>
<dbReference type="UniPathway" id="UPA00219"/>
<evidence type="ECO:0000256" key="7">
    <source>
        <dbReference type="ARBA" id="ARBA00022692"/>
    </source>
</evidence>
<organism evidence="17 18">
    <name type="scientific">Rahnella contaminans</name>
    <dbReference type="NCBI Taxonomy" id="2703882"/>
    <lineage>
        <taxon>Bacteria</taxon>
        <taxon>Pseudomonadati</taxon>
        <taxon>Pseudomonadota</taxon>
        <taxon>Gammaproteobacteria</taxon>
        <taxon>Enterobacterales</taxon>
        <taxon>Yersiniaceae</taxon>
        <taxon>Rahnella</taxon>
    </lineage>
</organism>
<dbReference type="GO" id="GO:0009252">
    <property type="term" value="P:peptidoglycan biosynthetic process"/>
    <property type="evidence" value="ECO:0007669"/>
    <property type="project" value="UniProtKB-UniRule"/>
</dbReference>
<dbReference type="Pfam" id="PF01098">
    <property type="entry name" value="FTSW_RODA_SPOVE"/>
    <property type="match status" value="1"/>
</dbReference>
<keyword evidence="11 16" id="KW-0472">Membrane</keyword>
<keyword evidence="16" id="KW-0997">Cell inner membrane</keyword>
<dbReference type="PROSITE" id="PS00428">
    <property type="entry name" value="FTSW_RODA_SPOVE"/>
    <property type="match status" value="1"/>
</dbReference>
<keyword evidence="8 16" id="KW-0133">Cell shape</keyword>
<evidence type="ECO:0000256" key="14">
    <source>
        <dbReference type="ARBA" id="ARBA00038053"/>
    </source>
</evidence>
<feature type="transmembrane region" description="Helical" evidence="16">
    <location>
        <begin position="364"/>
        <end position="383"/>
    </location>
</feature>
<keyword evidence="9 16" id="KW-0573">Peptidoglycan synthesis</keyword>
<keyword evidence="13 16" id="KW-0961">Cell wall biogenesis/degradation</keyword>
<dbReference type="EC" id="2.4.99.28" evidence="16"/>
<dbReference type="GO" id="GO:0032153">
    <property type="term" value="C:cell division site"/>
    <property type="evidence" value="ECO:0007669"/>
    <property type="project" value="UniProtKB-UniRule"/>
</dbReference>
<dbReference type="GO" id="GO:0008360">
    <property type="term" value="P:regulation of cell shape"/>
    <property type="evidence" value="ECO:0007669"/>
    <property type="project" value="UniProtKB-KW"/>
</dbReference>
<evidence type="ECO:0000256" key="12">
    <source>
        <dbReference type="ARBA" id="ARBA00023306"/>
    </source>
</evidence>
<evidence type="ECO:0000256" key="5">
    <source>
        <dbReference type="ARBA" id="ARBA00022676"/>
    </source>
</evidence>
<reference evidence="17 18" key="1">
    <citation type="submission" date="2020-01" db="EMBL/GenBank/DDBJ databases">
        <authorList>
            <person name="Lee S.D."/>
        </authorList>
    </citation>
    <scope>NUCLEOTIDE SEQUENCE [LARGE SCALE GENOMIC DNA]</scope>
    <source>
        <strain evidence="17 18">Lac-M11</strain>
    </source>
</reference>
<dbReference type="NCBIfam" id="NF008042">
    <property type="entry name" value="PRK10774.1"/>
    <property type="match status" value="1"/>
</dbReference>
<evidence type="ECO:0000256" key="4">
    <source>
        <dbReference type="ARBA" id="ARBA00022618"/>
    </source>
</evidence>
<dbReference type="PANTHER" id="PTHR30474:SF2">
    <property type="entry name" value="PEPTIDOGLYCAN GLYCOSYLTRANSFERASE FTSW-RELATED"/>
    <property type="match status" value="1"/>
</dbReference>
<name>A0A6M2B2R8_9GAMM</name>
<evidence type="ECO:0000313" key="17">
    <source>
        <dbReference type="EMBL" id="NGX87536.1"/>
    </source>
</evidence>
<accession>A0A6M2B2R8</accession>
<dbReference type="PANTHER" id="PTHR30474">
    <property type="entry name" value="CELL CYCLE PROTEIN"/>
    <property type="match status" value="1"/>
</dbReference>
<comment type="function">
    <text evidence="16">Peptidoglycan polymerase that is essential for cell division.</text>
</comment>
<comment type="similarity">
    <text evidence="14 16">Belongs to the SEDS family. FtsW subfamily.</text>
</comment>
<dbReference type="GO" id="GO:0043093">
    <property type="term" value="P:FtsZ-dependent cytokinesis"/>
    <property type="evidence" value="ECO:0007669"/>
    <property type="project" value="UniProtKB-UniRule"/>
</dbReference>
<comment type="caution">
    <text evidence="17">The sequence shown here is derived from an EMBL/GenBank/DDBJ whole genome shotgun (WGS) entry which is preliminary data.</text>
</comment>
<feature type="transmembrane region" description="Helical" evidence="16">
    <location>
        <begin position="186"/>
        <end position="203"/>
    </location>
</feature>
<feature type="transmembrane region" description="Helical" evidence="16">
    <location>
        <begin position="210"/>
        <end position="227"/>
    </location>
</feature>
<feature type="transmembrane region" description="Helical" evidence="16">
    <location>
        <begin position="295"/>
        <end position="316"/>
    </location>
</feature>
<comment type="pathway">
    <text evidence="2 16">Cell wall biogenesis; peptidoglycan biosynthesis.</text>
</comment>
<dbReference type="AlphaFoldDB" id="A0A6M2B2R8"/>
<evidence type="ECO:0000256" key="2">
    <source>
        <dbReference type="ARBA" id="ARBA00004752"/>
    </source>
</evidence>
<keyword evidence="5 16" id="KW-0328">Glycosyltransferase</keyword>
<evidence type="ECO:0000256" key="10">
    <source>
        <dbReference type="ARBA" id="ARBA00022989"/>
    </source>
</evidence>
<keyword evidence="10 16" id="KW-1133">Transmembrane helix</keyword>
<feature type="transmembrane region" description="Helical" evidence="16">
    <location>
        <begin position="74"/>
        <end position="95"/>
    </location>
</feature>
<keyword evidence="6 16" id="KW-0808">Transferase</keyword>
<feature type="transmembrane region" description="Helical" evidence="16">
    <location>
        <begin position="163"/>
        <end position="180"/>
    </location>
</feature>
<protein>
    <recommendedName>
        <fullName evidence="16">Probable peptidoglycan glycosyltransferase FtsW</fullName>
        <shortName evidence="16">PGT</shortName>
        <ecNumber evidence="16">2.4.99.28</ecNumber>
    </recommendedName>
    <alternativeName>
        <fullName evidence="16">Cell division protein FtsW</fullName>
    </alternativeName>
    <alternativeName>
        <fullName evidence="16">Cell wall polymerase</fullName>
    </alternativeName>
    <alternativeName>
        <fullName evidence="16">Peptidoglycan polymerase</fullName>
        <shortName evidence="16">PG polymerase</shortName>
    </alternativeName>
</protein>
<keyword evidence="7 16" id="KW-0812">Transmembrane</keyword>
<comment type="subcellular location">
    <subcellularLocation>
        <location evidence="16">Cell inner membrane</location>
        <topology evidence="16">Multi-pass membrane protein</topology>
    </subcellularLocation>
    <subcellularLocation>
        <location evidence="1">Cell membrane</location>
        <topology evidence="1">Multi-pass membrane protein</topology>
    </subcellularLocation>
    <text evidence="16">Localizes to the division septum.</text>
</comment>
<proteinExistence type="inferred from homology"/>
<sequence>MRIRIPGLSLVGKFNDWVMGSKENDSLTLVLYDRTLLWLTFGLAIIGFVMVTSASMPIGQRLADDPFLFAKRDAIYLALAFGLSLVTLRVPMAIWQKYSNVLLLLSVVMLLVVLVVGSSVNGASRWISLGPLRIQPAEFSKLSLFCYLASYLVRKVDEVRSNFWGFCKPMGVMVVLAVLLLAQPDLGTVVVLFITTLAMLFLAGAKMWQFLAIIGSGAFAVVLLVLAEPYRMRRVTSFWNPWADPFGSGYQLTQSLMAFGRGEFWGQGLGNSVQKLEYLPEAHTDFIFSILGEELGYFGVVLALLMVFFVAFRAMSIGRRALEIDQRFSGFLACSIGVWFSFQALVNVGAAAGMLPTKGLTLPLISYGGSSLLIMSTAIVLLLRVDFETRLAKAQAFVRSAR</sequence>
<dbReference type="GO" id="GO:0015648">
    <property type="term" value="F:lipid-linked peptidoglycan transporter activity"/>
    <property type="evidence" value="ECO:0007669"/>
    <property type="project" value="TreeGrafter"/>
</dbReference>
<evidence type="ECO:0000256" key="13">
    <source>
        <dbReference type="ARBA" id="ARBA00023316"/>
    </source>
</evidence>
<dbReference type="NCBIfam" id="TIGR02614">
    <property type="entry name" value="ftsW"/>
    <property type="match status" value="1"/>
</dbReference>
<gene>
    <name evidence="16 17" type="primary">ftsW</name>
    <name evidence="17" type="ORF">GW579_10635</name>
</gene>
<feature type="transmembrane region" description="Helical" evidence="16">
    <location>
        <begin position="328"/>
        <end position="352"/>
    </location>
</feature>
<evidence type="ECO:0000256" key="6">
    <source>
        <dbReference type="ARBA" id="ARBA00022679"/>
    </source>
</evidence>
<dbReference type="GO" id="GO:0005886">
    <property type="term" value="C:plasma membrane"/>
    <property type="evidence" value="ECO:0007669"/>
    <property type="project" value="UniProtKB-SubCell"/>
</dbReference>
<keyword evidence="3 16" id="KW-1003">Cell membrane</keyword>
<reference evidence="17 18" key="2">
    <citation type="submission" date="2020-03" db="EMBL/GenBank/DDBJ databases">
        <title>Rahnella aceri sp. nov., isoated from traditional Jeju Makgeolli.</title>
        <authorList>
            <person name="Kim I.S."/>
            <person name="Jeon D."/>
        </authorList>
    </citation>
    <scope>NUCLEOTIDE SEQUENCE [LARGE SCALE GENOMIC DNA]</scope>
    <source>
        <strain evidence="17 18">Lac-M11</strain>
    </source>
</reference>
<keyword evidence="4 16" id="KW-0132">Cell division</keyword>
<evidence type="ECO:0000256" key="15">
    <source>
        <dbReference type="ARBA" id="ARBA00049902"/>
    </source>
</evidence>
<comment type="catalytic activity">
    <reaction evidence="15 16">
        <text>[GlcNAc-(1-&gt;4)-Mur2Ac(oyl-L-Ala-gamma-D-Glu-L-Lys-D-Ala-D-Ala)](n)-di-trans,octa-cis-undecaprenyl diphosphate + beta-D-GlcNAc-(1-&gt;4)-Mur2Ac(oyl-L-Ala-gamma-D-Glu-L-Lys-D-Ala-D-Ala)-di-trans,octa-cis-undecaprenyl diphosphate = [GlcNAc-(1-&gt;4)-Mur2Ac(oyl-L-Ala-gamma-D-Glu-L-Lys-D-Ala-D-Ala)](n+1)-di-trans,octa-cis-undecaprenyl diphosphate + di-trans,octa-cis-undecaprenyl diphosphate + H(+)</text>
        <dbReference type="Rhea" id="RHEA:23708"/>
        <dbReference type="Rhea" id="RHEA-COMP:9602"/>
        <dbReference type="Rhea" id="RHEA-COMP:9603"/>
        <dbReference type="ChEBI" id="CHEBI:15378"/>
        <dbReference type="ChEBI" id="CHEBI:58405"/>
        <dbReference type="ChEBI" id="CHEBI:60033"/>
        <dbReference type="ChEBI" id="CHEBI:78435"/>
        <dbReference type="EC" id="2.4.99.28"/>
    </reaction>
</comment>
<evidence type="ECO:0000313" key="18">
    <source>
        <dbReference type="Proteomes" id="UP000476696"/>
    </source>
</evidence>
<feature type="transmembrane region" description="Helical" evidence="16">
    <location>
        <begin position="36"/>
        <end position="54"/>
    </location>
</feature>
<dbReference type="HAMAP" id="MF_00913">
    <property type="entry name" value="PGT_FtsW_proteobact"/>
    <property type="match status" value="1"/>
</dbReference>
<dbReference type="GO" id="GO:0071555">
    <property type="term" value="P:cell wall organization"/>
    <property type="evidence" value="ECO:0007669"/>
    <property type="project" value="UniProtKB-KW"/>
</dbReference>
<dbReference type="InterPro" id="IPR001182">
    <property type="entry name" value="FtsW/RodA"/>
</dbReference>
<keyword evidence="12 16" id="KW-0131">Cell cycle</keyword>
<evidence type="ECO:0000256" key="1">
    <source>
        <dbReference type="ARBA" id="ARBA00004651"/>
    </source>
</evidence>
<dbReference type="InterPro" id="IPR018365">
    <property type="entry name" value="Cell_cycle_FtsW-rel_CS"/>
</dbReference>
<dbReference type="Proteomes" id="UP000476696">
    <property type="component" value="Unassembled WGS sequence"/>
</dbReference>
<dbReference type="GO" id="GO:0008955">
    <property type="term" value="F:peptidoglycan glycosyltransferase activity"/>
    <property type="evidence" value="ECO:0007669"/>
    <property type="project" value="UniProtKB-UniRule"/>
</dbReference>
<feature type="transmembrane region" description="Helical" evidence="16">
    <location>
        <begin position="101"/>
        <end position="123"/>
    </location>
</feature>
<evidence type="ECO:0000256" key="8">
    <source>
        <dbReference type="ARBA" id="ARBA00022960"/>
    </source>
</evidence>
<evidence type="ECO:0000256" key="3">
    <source>
        <dbReference type="ARBA" id="ARBA00022475"/>
    </source>
</evidence>
<evidence type="ECO:0000256" key="16">
    <source>
        <dbReference type="HAMAP-Rule" id="MF_00913"/>
    </source>
</evidence>
<evidence type="ECO:0000256" key="9">
    <source>
        <dbReference type="ARBA" id="ARBA00022984"/>
    </source>
</evidence>